<dbReference type="AlphaFoldDB" id="A0A9N8ELM7"/>
<dbReference type="GO" id="GO:0004222">
    <property type="term" value="F:metalloendopeptidase activity"/>
    <property type="evidence" value="ECO:0007669"/>
    <property type="project" value="InterPro"/>
</dbReference>
<feature type="chain" id="PRO_5040440984" evidence="8">
    <location>
        <begin position="20"/>
        <end position="408"/>
    </location>
</feature>
<comment type="caution">
    <text evidence="9">The sequence shown here is derived from an EMBL/GenBank/DDBJ whole genome shotgun (WGS) entry which is preliminary data.</text>
</comment>
<dbReference type="OrthoDB" id="48352at2759"/>
<evidence type="ECO:0000256" key="2">
    <source>
        <dbReference type="ARBA" id="ARBA00022670"/>
    </source>
</evidence>
<evidence type="ECO:0000256" key="5">
    <source>
        <dbReference type="ARBA" id="ARBA00022833"/>
    </source>
</evidence>
<keyword evidence="4" id="KW-0378">Hydrolase</keyword>
<dbReference type="InterPro" id="IPR001577">
    <property type="entry name" value="Peptidase_M8"/>
</dbReference>
<dbReference type="GO" id="GO:0006508">
    <property type="term" value="P:proteolysis"/>
    <property type="evidence" value="ECO:0007669"/>
    <property type="project" value="UniProtKB-KW"/>
</dbReference>
<feature type="signal peptide" evidence="8">
    <location>
        <begin position="1"/>
        <end position="19"/>
    </location>
</feature>
<feature type="binding site" evidence="7">
    <location>
        <position position="232"/>
    </location>
    <ligand>
        <name>Zn(2+)</name>
        <dbReference type="ChEBI" id="CHEBI:29105"/>
        <note>catalytic</note>
    </ligand>
</feature>
<gene>
    <name evidence="9" type="ORF">SEMRO_1173_G248970.1</name>
</gene>
<reference evidence="9" key="1">
    <citation type="submission" date="2020-06" db="EMBL/GenBank/DDBJ databases">
        <authorList>
            <consortium name="Plant Systems Biology data submission"/>
        </authorList>
    </citation>
    <scope>NUCLEOTIDE SEQUENCE</scope>
    <source>
        <strain evidence="9">D6</strain>
    </source>
</reference>
<evidence type="ECO:0000256" key="6">
    <source>
        <dbReference type="ARBA" id="ARBA00023049"/>
    </source>
</evidence>
<proteinExistence type="inferred from homology"/>
<name>A0A9N8ELM7_9STRA</name>
<comment type="similarity">
    <text evidence="1">Belongs to the peptidase M8 family.</text>
</comment>
<sequence length="408" mass="42961">MRTICFLVLSVLAVATTSALEDVETVPFAAPSNSVASSLTLFVRRFIPTTVQNMIAGFQPLANFQIDLAYNGVSDTSLFTSAQSTWQGIITGDVSDVGNICASDTCGCLPCSIDDLRICGVYLSIDGTGGTLGAAGPTRWRSDTLIPYTGEMFFDTADVSVGNVGSGVILHEMAHVFGLGTLWTQKGLASSSSPPCTYSGAKANQEYQTLSGCTGAIPLESSTGSSGSDCGHWAEACFGSELMTPFTNGLTVLPLSRVTIAGLEDLGYSVDYSKAETYVCSTSMGSSCVCTCNSKRSLLDVIDGAVREIEIGPDGDAQNVDDNRDPETGDFKVRRLSAEGRSAAMSFGKSILASRSEERSYATFSLLNDEGSALSDGAPGEYIGDKVISVFYMEGDHVYDVLVFGDDL</sequence>
<keyword evidence="2" id="KW-0645">Protease</keyword>
<evidence type="ECO:0000313" key="10">
    <source>
        <dbReference type="Proteomes" id="UP001153069"/>
    </source>
</evidence>
<dbReference type="GO" id="GO:0046872">
    <property type="term" value="F:metal ion binding"/>
    <property type="evidence" value="ECO:0007669"/>
    <property type="project" value="UniProtKB-KW"/>
</dbReference>
<keyword evidence="5 7" id="KW-0862">Zinc</keyword>
<keyword evidence="8" id="KW-0732">Signal</keyword>
<keyword evidence="6 7" id="KW-0482">Metalloprotease</keyword>
<dbReference type="GO" id="GO:0016020">
    <property type="term" value="C:membrane"/>
    <property type="evidence" value="ECO:0007669"/>
    <property type="project" value="InterPro"/>
</dbReference>
<evidence type="ECO:0000256" key="3">
    <source>
        <dbReference type="ARBA" id="ARBA00022723"/>
    </source>
</evidence>
<dbReference type="Pfam" id="PF01457">
    <property type="entry name" value="Peptidase_M8"/>
    <property type="match status" value="1"/>
</dbReference>
<organism evidence="9 10">
    <name type="scientific">Seminavis robusta</name>
    <dbReference type="NCBI Taxonomy" id="568900"/>
    <lineage>
        <taxon>Eukaryota</taxon>
        <taxon>Sar</taxon>
        <taxon>Stramenopiles</taxon>
        <taxon>Ochrophyta</taxon>
        <taxon>Bacillariophyta</taxon>
        <taxon>Bacillariophyceae</taxon>
        <taxon>Bacillariophycidae</taxon>
        <taxon>Naviculales</taxon>
        <taxon>Naviculaceae</taxon>
        <taxon>Seminavis</taxon>
    </lineage>
</organism>
<evidence type="ECO:0000256" key="7">
    <source>
        <dbReference type="PIRSR" id="PIRSR601577-2"/>
    </source>
</evidence>
<evidence type="ECO:0000256" key="1">
    <source>
        <dbReference type="ARBA" id="ARBA00005860"/>
    </source>
</evidence>
<protein>
    <submittedName>
        <fullName evidence="9">Zinc metalloendopeptidase</fullName>
    </submittedName>
</protein>
<dbReference type="Gene3D" id="3.90.132.10">
    <property type="entry name" value="Leishmanolysin , domain 2"/>
    <property type="match status" value="1"/>
</dbReference>
<evidence type="ECO:0000256" key="4">
    <source>
        <dbReference type="ARBA" id="ARBA00022801"/>
    </source>
</evidence>
<accession>A0A9N8ELM7</accession>
<evidence type="ECO:0000256" key="8">
    <source>
        <dbReference type="SAM" id="SignalP"/>
    </source>
</evidence>
<evidence type="ECO:0000313" key="9">
    <source>
        <dbReference type="EMBL" id="CAB9521194.1"/>
    </source>
</evidence>
<dbReference type="GO" id="GO:0007155">
    <property type="term" value="P:cell adhesion"/>
    <property type="evidence" value="ECO:0007669"/>
    <property type="project" value="InterPro"/>
</dbReference>
<keyword evidence="10" id="KW-1185">Reference proteome</keyword>
<comment type="cofactor">
    <cofactor evidence="7">
        <name>Zn(2+)</name>
        <dbReference type="ChEBI" id="CHEBI:29105"/>
    </cofactor>
    <text evidence="7">Binds 1 zinc ion per subunit.</text>
</comment>
<dbReference type="EMBL" id="CAICTM010001171">
    <property type="protein sequence ID" value="CAB9521194.1"/>
    <property type="molecule type" value="Genomic_DNA"/>
</dbReference>
<dbReference type="SUPFAM" id="SSF55486">
    <property type="entry name" value="Metalloproteases ('zincins'), catalytic domain"/>
    <property type="match status" value="1"/>
</dbReference>
<dbReference type="Proteomes" id="UP001153069">
    <property type="component" value="Unassembled WGS sequence"/>
</dbReference>
<keyword evidence="3 7" id="KW-0479">Metal-binding</keyword>